<name>A0A3M7QQU2_BRAPC</name>
<comment type="caution">
    <text evidence="1">The sequence shown here is derived from an EMBL/GenBank/DDBJ whole genome shotgun (WGS) entry which is preliminary data.</text>
</comment>
<proteinExistence type="predicted"/>
<sequence>METLGQILNINLNCTLVSGMVDSLTRFKNPNAFDPNSEDIKDWIKNFDILVLRIVSITDRMQDPGGP</sequence>
<accession>A0A3M7QQU2</accession>
<reference evidence="1 2" key="1">
    <citation type="journal article" date="2018" name="Sci. Rep.">
        <title>Genomic signatures of local adaptation to the degree of environmental predictability in rotifers.</title>
        <authorList>
            <person name="Franch-Gras L."/>
            <person name="Hahn C."/>
            <person name="Garcia-Roger E.M."/>
            <person name="Carmona M.J."/>
            <person name="Serra M."/>
            <person name="Gomez A."/>
        </authorList>
    </citation>
    <scope>NUCLEOTIDE SEQUENCE [LARGE SCALE GENOMIC DNA]</scope>
    <source>
        <strain evidence="1">HYR1</strain>
    </source>
</reference>
<dbReference type="AlphaFoldDB" id="A0A3M7QQU2"/>
<gene>
    <name evidence="1" type="ORF">BpHYR1_002644</name>
</gene>
<dbReference type="EMBL" id="REGN01005342">
    <property type="protein sequence ID" value="RNA13710.1"/>
    <property type="molecule type" value="Genomic_DNA"/>
</dbReference>
<evidence type="ECO:0000313" key="1">
    <source>
        <dbReference type="EMBL" id="RNA13710.1"/>
    </source>
</evidence>
<dbReference type="Proteomes" id="UP000276133">
    <property type="component" value="Unassembled WGS sequence"/>
</dbReference>
<keyword evidence="2" id="KW-1185">Reference proteome</keyword>
<evidence type="ECO:0000313" key="2">
    <source>
        <dbReference type="Proteomes" id="UP000276133"/>
    </source>
</evidence>
<organism evidence="1 2">
    <name type="scientific">Brachionus plicatilis</name>
    <name type="common">Marine rotifer</name>
    <name type="synonym">Brachionus muelleri</name>
    <dbReference type="NCBI Taxonomy" id="10195"/>
    <lineage>
        <taxon>Eukaryota</taxon>
        <taxon>Metazoa</taxon>
        <taxon>Spiralia</taxon>
        <taxon>Gnathifera</taxon>
        <taxon>Rotifera</taxon>
        <taxon>Eurotatoria</taxon>
        <taxon>Monogononta</taxon>
        <taxon>Pseudotrocha</taxon>
        <taxon>Ploima</taxon>
        <taxon>Brachionidae</taxon>
        <taxon>Brachionus</taxon>
    </lineage>
</organism>
<protein>
    <submittedName>
        <fullName evidence="1">Uncharacterized protein</fullName>
    </submittedName>
</protein>